<comment type="caution">
    <text evidence="1">The sequence shown here is derived from an EMBL/GenBank/DDBJ whole genome shotgun (WGS) entry which is preliminary data.</text>
</comment>
<name>A0A4Y8D2N8_9HELO</name>
<protein>
    <submittedName>
        <fullName evidence="1">Uncharacterized protein</fullName>
    </submittedName>
</protein>
<keyword evidence="2" id="KW-1185">Reference proteome</keyword>
<evidence type="ECO:0000313" key="2">
    <source>
        <dbReference type="Proteomes" id="UP000297299"/>
    </source>
</evidence>
<evidence type="ECO:0000313" key="1">
    <source>
        <dbReference type="EMBL" id="TEY63534.1"/>
    </source>
</evidence>
<dbReference type="AlphaFoldDB" id="A0A4Y8D2N8"/>
<proteinExistence type="predicted"/>
<reference evidence="1 2" key="1">
    <citation type="submission" date="2017-11" db="EMBL/GenBank/DDBJ databases">
        <title>Comparative genomics of Botrytis spp.</title>
        <authorList>
            <person name="Valero-Jimenez C.A."/>
            <person name="Tapia P."/>
            <person name="Veloso J."/>
            <person name="Silva-Moreno E."/>
            <person name="Staats M."/>
            <person name="Valdes J.H."/>
            <person name="Van Kan J.A.L."/>
        </authorList>
    </citation>
    <scope>NUCLEOTIDE SEQUENCE [LARGE SCALE GENOMIC DNA]</scope>
    <source>
        <strain evidence="1 2">MUCL2830</strain>
    </source>
</reference>
<gene>
    <name evidence="1" type="ORF">BOTCAL_0154g00020</name>
</gene>
<accession>A0A4Y8D2N8</accession>
<organism evidence="1 2">
    <name type="scientific">Botryotinia calthae</name>
    <dbReference type="NCBI Taxonomy" id="38488"/>
    <lineage>
        <taxon>Eukaryota</taxon>
        <taxon>Fungi</taxon>
        <taxon>Dikarya</taxon>
        <taxon>Ascomycota</taxon>
        <taxon>Pezizomycotina</taxon>
        <taxon>Leotiomycetes</taxon>
        <taxon>Helotiales</taxon>
        <taxon>Sclerotiniaceae</taxon>
        <taxon>Botryotinia</taxon>
    </lineage>
</organism>
<dbReference type="EMBL" id="PHWZ01000154">
    <property type="protein sequence ID" value="TEY63534.1"/>
    <property type="molecule type" value="Genomic_DNA"/>
</dbReference>
<dbReference type="OrthoDB" id="3562866at2759"/>
<dbReference type="Proteomes" id="UP000297299">
    <property type="component" value="Unassembled WGS sequence"/>
</dbReference>
<sequence length="236" mass="26411">MDEGALQKSIWRQKHNGSSIWGGQNKVLEDDEEEAIRQCCYEQWELGLGATRSMVFSAVQFLKEISDTGYKNNSIIMEYIDHLIKHIPIMETLAQFCCTARSSEPHILFLGFDATGLSALPPTPAEEIGSAAKDLKELSQKNDPQDWSSATVNRFRTVSKQSGVLLNKAALMSVEHSALQQKIRADVKRKHTSRRHVHKSGPRDTVASLREQMNLKDAGEKAVKLKIAEEALLLQP</sequence>